<gene>
    <name evidence="1" type="ORF">Y1Q_0014843</name>
</gene>
<proteinExistence type="predicted"/>
<sequence>MLWPLSGSRIAVQGAAALKSNTEQLHSTGPWCIQSSLEMSGIHGSASAPHPWLSLAAAPLAWRGFALALLVFPPR</sequence>
<evidence type="ECO:0000313" key="1">
    <source>
        <dbReference type="EMBL" id="KYO18586.1"/>
    </source>
</evidence>
<protein>
    <submittedName>
        <fullName evidence="1">Uncharacterized protein</fullName>
    </submittedName>
</protein>
<accession>A0A151M292</accession>
<evidence type="ECO:0000313" key="2">
    <source>
        <dbReference type="Proteomes" id="UP000050525"/>
    </source>
</evidence>
<name>A0A151M292_ALLMI</name>
<comment type="caution">
    <text evidence="1">The sequence shown here is derived from an EMBL/GenBank/DDBJ whole genome shotgun (WGS) entry which is preliminary data.</text>
</comment>
<dbReference type="AlphaFoldDB" id="A0A151M292"/>
<keyword evidence="2" id="KW-1185">Reference proteome</keyword>
<dbReference type="EMBL" id="AKHW03006807">
    <property type="protein sequence ID" value="KYO18586.1"/>
    <property type="molecule type" value="Genomic_DNA"/>
</dbReference>
<dbReference type="Proteomes" id="UP000050525">
    <property type="component" value="Unassembled WGS sequence"/>
</dbReference>
<reference evidence="1 2" key="1">
    <citation type="journal article" date="2012" name="Genome Biol.">
        <title>Sequencing three crocodilian genomes to illuminate the evolution of archosaurs and amniotes.</title>
        <authorList>
            <person name="St John J.A."/>
            <person name="Braun E.L."/>
            <person name="Isberg S.R."/>
            <person name="Miles L.G."/>
            <person name="Chong A.Y."/>
            <person name="Gongora J."/>
            <person name="Dalzell P."/>
            <person name="Moran C."/>
            <person name="Bed'hom B."/>
            <person name="Abzhanov A."/>
            <person name="Burgess S.C."/>
            <person name="Cooksey A.M."/>
            <person name="Castoe T.A."/>
            <person name="Crawford N.G."/>
            <person name="Densmore L.D."/>
            <person name="Drew J.C."/>
            <person name="Edwards S.V."/>
            <person name="Faircloth B.C."/>
            <person name="Fujita M.K."/>
            <person name="Greenwold M.J."/>
            <person name="Hoffmann F.G."/>
            <person name="Howard J.M."/>
            <person name="Iguchi T."/>
            <person name="Janes D.E."/>
            <person name="Khan S.Y."/>
            <person name="Kohno S."/>
            <person name="de Koning A.J."/>
            <person name="Lance S.L."/>
            <person name="McCarthy F.M."/>
            <person name="McCormack J.E."/>
            <person name="Merchant M.E."/>
            <person name="Peterson D.G."/>
            <person name="Pollock D.D."/>
            <person name="Pourmand N."/>
            <person name="Raney B.J."/>
            <person name="Roessler K.A."/>
            <person name="Sanford J.R."/>
            <person name="Sawyer R.H."/>
            <person name="Schmidt C.J."/>
            <person name="Triplett E.W."/>
            <person name="Tuberville T.D."/>
            <person name="Venegas-Anaya M."/>
            <person name="Howard J.T."/>
            <person name="Jarvis E.D."/>
            <person name="Guillette L.J.Jr."/>
            <person name="Glenn T.C."/>
            <person name="Green R.E."/>
            <person name="Ray D.A."/>
        </authorList>
    </citation>
    <scope>NUCLEOTIDE SEQUENCE [LARGE SCALE GENOMIC DNA]</scope>
    <source>
        <strain evidence="1">KSC_2009_1</strain>
    </source>
</reference>
<organism evidence="1 2">
    <name type="scientific">Alligator mississippiensis</name>
    <name type="common">American alligator</name>
    <dbReference type="NCBI Taxonomy" id="8496"/>
    <lineage>
        <taxon>Eukaryota</taxon>
        <taxon>Metazoa</taxon>
        <taxon>Chordata</taxon>
        <taxon>Craniata</taxon>
        <taxon>Vertebrata</taxon>
        <taxon>Euteleostomi</taxon>
        <taxon>Archelosauria</taxon>
        <taxon>Archosauria</taxon>
        <taxon>Crocodylia</taxon>
        <taxon>Alligatoridae</taxon>
        <taxon>Alligatorinae</taxon>
        <taxon>Alligator</taxon>
    </lineage>
</organism>